<feature type="region of interest" description="Disordered" evidence="1">
    <location>
        <begin position="177"/>
        <end position="220"/>
    </location>
</feature>
<name>A0A177CAF7_9PLEO</name>
<dbReference type="GeneID" id="28771187"/>
<evidence type="ECO:0000313" key="3">
    <source>
        <dbReference type="Proteomes" id="UP000077069"/>
    </source>
</evidence>
<accession>A0A177CAF7</accession>
<proteinExistence type="predicted"/>
<sequence length="414" mass="46697">MSITLMFHDAICLELFGLYTHRLHILAVLGTSARVSALLQCTHSEGSGLASALLYLPFRYNSGAHALQCHVMYGTRAFVFRSREPCNRRTADGEEAGRRGYFRDTRCARNKRQSPNSPPHAMFCGMPWHGMAWCRSACPRACYPDLGCQPPVTSDVLDLIYLIYTHRIASHLTSRVCRRGRPPPAQHRPTHTKNHSQTTPNDSPFLDCDPRSARRPRAGARCPRMWGPLASSSDYESTGWMRIRESHAVRSEARRWTQDRRGGFRRRLDTGLRLGIVEMRARVWGQLGRRQLGADGRRAQDLGRMVLRAYGLRDPGWQGMGLHGMVDALCCEACRVTRACVRACVRRPWLSWHHGSGPWGSSLISGRPALHCVRCECFCHGRGVVGQQDRRDLWTATAVRSRRGDASLESLRPS</sequence>
<gene>
    <name evidence="2" type="ORF">CC84DRAFT_865681</name>
</gene>
<dbReference type="RefSeq" id="XP_018034112.1">
    <property type="nucleotide sequence ID" value="XM_018187701.1"/>
</dbReference>
<evidence type="ECO:0000313" key="2">
    <source>
        <dbReference type="EMBL" id="OAG03747.1"/>
    </source>
</evidence>
<keyword evidence="3" id="KW-1185">Reference proteome</keyword>
<protein>
    <submittedName>
        <fullName evidence="2">Uncharacterized protein</fullName>
    </submittedName>
</protein>
<dbReference type="Proteomes" id="UP000077069">
    <property type="component" value="Unassembled WGS sequence"/>
</dbReference>
<dbReference type="AlphaFoldDB" id="A0A177CAF7"/>
<dbReference type="InParanoid" id="A0A177CAF7"/>
<dbReference type="EMBL" id="KV441554">
    <property type="protein sequence ID" value="OAG03747.1"/>
    <property type="molecule type" value="Genomic_DNA"/>
</dbReference>
<organism evidence="2 3">
    <name type="scientific">Paraphaeosphaeria sporulosa</name>
    <dbReference type="NCBI Taxonomy" id="1460663"/>
    <lineage>
        <taxon>Eukaryota</taxon>
        <taxon>Fungi</taxon>
        <taxon>Dikarya</taxon>
        <taxon>Ascomycota</taxon>
        <taxon>Pezizomycotina</taxon>
        <taxon>Dothideomycetes</taxon>
        <taxon>Pleosporomycetidae</taxon>
        <taxon>Pleosporales</taxon>
        <taxon>Massarineae</taxon>
        <taxon>Didymosphaeriaceae</taxon>
        <taxon>Paraphaeosphaeria</taxon>
    </lineage>
</organism>
<reference evidence="2 3" key="1">
    <citation type="submission" date="2016-05" db="EMBL/GenBank/DDBJ databases">
        <title>Comparative analysis of secretome profiles of manganese(II)-oxidizing ascomycete fungi.</title>
        <authorList>
            <consortium name="DOE Joint Genome Institute"/>
            <person name="Zeiner C.A."/>
            <person name="Purvine S.O."/>
            <person name="Zink E.M."/>
            <person name="Wu S."/>
            <person name="Pasa-Tolic L."/>
            <person name="Chaput D.L."/>
            <person name="Haridas S."/>
            <person name="Grigoriev I.V."/>
            <person name="Santelli C.M."/>
            <person name="Hansel C.M."/>
        </authorList>
    </citation>
    <scope>NUCLEOTIDE SEQUENCE [LARGE SCALE GENOMIC DNA]</scope>
    <source>
        <strain evidence="2 3">AP3s5-JAC2a</strain>
    </source>
</reference>
<evidence type="ECO:0000256" key="1">
    <source>
        <dbReference type="SAM" id="MobiDB-lite"/>
    </source>
</evidence>